<dbReference type="AlphaFoldDB" id="A0A0E3ZCL4"/>
<dbReference type="InterPro" id="IPR026015">
    <property type="entry name" value="ATP_synth_OSCP/delta_N_sf"/>
</dbReference>
<accession>A0A0E3ZCL4</accession>
<gene>
    <name evidence="7" type="primary">atpH</name>
    <name evidence="8" type="ORF">PKOR_05435</name>
</gene>
<dbReference type="GO" id="GO:0046933">
    <property type="term" value="F:proton-transporting ATP synthase activity, rotational mechanism"/>
    <property type="evidence" value="ECO:0007669"/>
    <property type="project" value="UniProtKB-UniRule"/>
</dbReference>
<dbReference type="HAMAP" id="MF_01416">
    <property type="entry name" value="ATP_synth_delta_bact"/>
    <property type="match status" value="1"/>
</dbReference>
<dbReference type="PATRIC" id="fig|400092.3.peg.1207"/>
<comment type="subcellular location">
    <subcellularLocation>
        <location evidence="7">Cell membrane</location>
        <topology evidence="7">Peripheral membrane protein</topology>
    </subcellularLocation>
    <subcellularLocation>
        <location evidence="1">Membrane</location>
    </subcellularLocation>
</comment>
<comment type="function">
    <text evidence="7">F(1)F(0) ATP synthase produces ATP from ADP in the presence of a proton or sodium gradient. F-type ATPases consist of two structural domains, F(1) containing the extramembraneous catalytic core and F(0) containing the membrane proton channel, linked together by a central stalk and a peripheral stalk. During catalysis, ATP synthesis in the catalytic domain of F(1) is coupled via a rotary mechanism of the central stalk subunits to proton translocation.</text>
</comment>
<evidence type="ECO:0000256" key="1">
    <source>
        <dbReference type="ARBA" id="ARBA00004370"/>
    </source>
</evidence>
<evidence type="ECO:0000256" key="5">
    <source>
        <dbReference type="ARBA" id="ARBA00023136"/>
    </source>
</evidence>
<dbReference type="HOGENOM" id="CLU_085114_4_1_10"/>
<comment type="similarity">
    <text evidence="7">Belongs to the ATPase delta chain family.</text>
</comment>
<dbReference type="PANTHER" id="PTHR11910">
    <property type="entry name" value="ATP SYNTHASE DELTA CHAIN"/>
    <property type="match status" value="1"/>
</dbReference>
<keyword evidence="5 7" id="KW-0472">Membrane</keyword>
<dbReference type="InterPro" id="IPR020781">
    <property type="entry name" value="ATPase_OSCP/d_CS"/>
</dbReference>
<keyword evidence="2 7" id="KW-0813">Transport</keyword>
<comment type="function">
    <text evidence="7">This protein is part of the stalk that links CF(0) to CF(1). It either transmits conformational changes from CF(0) to CF(1) or is implicated in proton conduction.</text>
</comment>
<evidence type="ECO:0000256" key="4">
    <source>
        <dbReference type="ARBA" id="ARBA00023065"/>
    </source>
</evidence>
<keyword evidence="7" id="KW-1003">Cell membrane</keyword>
<evidence type="ECO:0000256" key="6">
    <source>
        <dbReference type="ARBA" id="ARBA00023310"/>
    </source>
</evidence>
<dbReference type="RefSeq" id="WP_046309577.1">
    <property type="nucleotide sequence ID" value="NZ_CBCSCY010000009.1"/>
</dbReference>
<dbReference type="Gene3D" id="1.10.520.20">
    <property type="entry name" value="N-terminal domain of the delta subunit of the F1F0-ATP synthase"/>
    <property type="match status" value="1"/>
</dbReference>
<name>A0A0E3ZCL4_9BACT</name>
<dbReference type="PRINTS" id="PR00125">
    <property type="entry name" value="ATPASEDELTA"/>
</dbReference>
<keyword evidence="9" id="KW-1185">Reference proteome</keyword>
<dbReference type="InterPro" id="IPR000711">
    <property type="entry name" value="ATPase_OSCP/dsu"/>
</dbReference>
<dbReference type="GO" id="GO:0005886">
    <property type="term" value="C:plasma membrane"/>
    <property type="evidence" value="ECO:0007669"/>
    <property type="project" value="UniProtKB-SubCell"/>
</dbReference>
<evidence type="ECO:0000256" key="3">
    <source>
        <dbReference type="ARBA" id="ARBA00022781"/>
    </source>
</evidence>
<keyword evidence="7" id="KW-0139">CF(1)</keyword>
<dbReference type="Proteomes" id="UP000033109">
    <property type="component" value="Chromosome"/>
</dbReference>
<evidence type="ECO:0000313" key="9">
    <source>
        <dbReference type="Proteomes" id="UP000033109"/>
    </source>
</evidence>
<proteinExistence type="inferred from homology"/>
<evidence type="ECO:0000256" key="7">
    <source>
        <dbReference type="HAMAP-Rule" id="MF_01416"/>
    </source>
</evidence>
<dbReference type="SUPFAM" id="SSF47928">
    <property type="entry name" value="N-terminal domain of the delta subunit of the F1F0-ATP synthase"/>
    <property type="match status" value="1"/>
</dbReference>
<dbReference type="NCBIfam" id="TIGR01145">
    <property type="entry name" value="ATP_synt_delta"/>
    <property type="match status" value="1"/>
</dbReference>
<reference evidence="8 9" key="1">
    <citation type="journal article" date="2015" name="Sci. Rep.">
        <title>Unraveling adaptation of Pontibacter korlensis to radiation and infertility in desert through complete genome and comparative transcriptomic analysis.</title>
        <authorList>
            <person name="Dai J."/>
            <person name="Dai W."/>
            <person name="Qiu C."/>
            <person name="Yang Z."/>
            <person name="Zhang Y."/>
            <person name="Zhou M."/>
            <person name="Zhang L."/>
            <person name="Fang C."/>
            <person name="Gao Q."/>
            <person name="Yang Q."/>
            <person name="Li X."/>
            <person name="Wang Z."/>
            <person name="Wang Z."/>
            <person name="Jia Z."/>
            <person name="Chen X."/>
        </authorList>
    </citation>
    <scope>NUCLEOTIDE SEQUENCE [LARGE SCALE GENOMIC DNA]</scope>
    <source>
        <strain evidence="8 9">X14-1T</strain>
    </source>
</reference>
<evidence type="ECO:0000256" key="2">
    <source>
        <dbReference type="ARBA" id="ARBA00022448"/>
    </source>
</evidence>
<dbReference type="PROSITE" id="PS00389">
    <property type="entry name" value="ATPASE_DELTA"/>
    <property type="match status" value="1"/>
</dbReference>
<dbReference type="Pfam" id="PF00213">
    <property type="entry name" value="OSCP"/>
    <property type="match status" value="1"/>
</dbReference>
<dbReference type="EMBL" id="CP009621">
    <property type="protein sequence ID" value="AKD02668.1"/>
    <property type="molecule type" value="Genomic_DNA"/>
</dbReference>
<sequence length="185" mass="20882">MSDIRVASRYAKSLIELAEEKNLVDQVNADMQLFIQVVSQNRDFKLLLQNPIVKSDKKLAIINGVFKGKVQELTLAFFNLIARKNREAVLETVATSFQEQYRTLQGIQTAEVVSAAPLTPALRDELGKKLVAQTGKRIELIERVDPSLIGGFVLRVGDKQIDSSVRNSLRKLRNQFKDNPYINKL</sequence>
<dbReference type="STRING" id="400092.PKOR_05435"/>
<keyword evidence="3 7" id="KW-0375">Hydrogen ion transport</keyword>
<keyword evidence="4 7" id="KW-0406">Ion transport</keyword>
<evidence type="ECO:0000313" key="8">
    <source>
        <dbReference type="EMBL" id="AKD02668.1"/>
    </source>
</evidence>
<organism evidence="8 9">
    <name type="scientific">Pontibacter korlensis</name>
    <dbReference type="NCBI Taxonomy" id="400092"/>
    <lineage>
        <taxon>Bacteria</taxon>
        <taxon>Pseudomonadati</taxon>
        <taxon>Bacteroidota</taxon>
        <taxon>Cytophagia</taxon>
        <taxon>Cytophagales</taxon>
        <taxon>Hymenobacteraceae</taxon>
        <taxon>Pontibacter</taxon>
    </lineage>
</organism>
<protein>
    <recommendedName>
        <fullName evidence="7">ATP synthase subunit delta</fullName>
    </recommendedName>
    <alternativeName>
        <fullName evidence="7">ATP synthase F(1) sector subunit delta</fullName>
    </alternativeName>
    <alternativeName>
        <fullName evidence="7">F-type ATPase subunit delta</fullName>
        <shortName evidence="7">F-ATPase subunit delta</shortName>
    </alternativeName>
</protein>
<keyword evidence="6 7" id="KW-0066">ATP synthesis</keyword>
<dbReference type="KEGG" id="pko:PKOR_05435"/>
<dbReference type="OrthoDB" id="9802471at2"/>
<dbReference type="GO" id="GO:0045259">
    <property type="term" value="C:proton-transporting ATP synthase complex"/>
    <property type="evidence" value="ECO:0007669"/>
    <property type="project" value="UniProtKB-KW"/>
</dbReference>